<reference evidence="2" key="1">
    <citation type="journal article" date="2023" name="Mol. Biol. Evol.">
        <title>Third-Generation Sequencing Reveals the Adaptive Role of the Epigenome in Three Deep-Sea Polychaetes.</title>
        <authorList>
            <person name="Perez M."/>
            <person name="Aroh O."/>
            <person name="Sun Y."/>
            <person name="Lan Y."/>
            <person name="Juniper S.K."/>
            <person name="Young C.R."/>
            <person name="Angers B."/>
            <person name="Qian P.Y."/>
        </authorList>
    </citation>
    <scope>NUCLEOTIDE SEQUENCE</scope>
    <source>
        <strain evidence="2">P08H-3</strain>
    </source>
</reference>
<gene>
    <name evidence="2" type="ORF">LSH36_15g09073</name>
</gene>
<evidence type="ECO:0000259" key="1">
    <source>
        <dbReference type="Pfam" id="PF00483"/>
    </source>
</evidence>
<proteinExistence type="predicted"/>
<dbReference type="AlphaFoldDB" id="A0AAD9KCK4"/>
<dbReference type="EMBL" id="JAODUP010000015">
    <property type="protein sequence ID" value="KAK2168647.1"/>
    <property type="molecule type" value="Genomic_DNA"/>
</dbReference>
<evidence type="ECO:0000313" key="2">
    <source>
        <dbReference type="EMBL" id="KAK2168647.1"/>
    </source>
</evidence>
<feature type="domain" description="Nucleotidyl transferase" evidence="1">
    <location>
        <begin position="2"/>
        <end position="187"/>
    </location>
</feature>
<dbReference type="Pfam" id="PF00483">
    <property type="entry name" value="NTP_transferase"/>
    <property type="match status" value="1"/>
</dbReference>
<sequence>MKAIVLCAGFGTRLEKDLQNDSSGQYKHLIGVPKPLLPIGNEPLITHWARTTRDVPDVDTVYVVTNAANNDKFVTWSKCWPKVKVVSDGADNNETRSGAVACIQLAVSDFSNEDDVLIIAGDTLFYDDFHLPSYINKFNDFKLKDPDANMLLYVTCLDEEVHKYGILETDMKGRVMGFLEKPQPEETTSRKEDQPLKERDATGMFIAYLYKRWPVYAVEISGRFDVGGLETYLKCCDYFADRKTS</sequence>
<dbReference type="SUPFAM" id="SSF53448">
    <property type="entry name" value="Nucleotide-diphospho-sugar transferases"/>
    <property type="match status" value="1"/>
</dbReference>
<dbReference type="InterPro" id="IPR005835">
    <property type="entry name" value="NTP_transferase_dom"/>
</dbReference>
<dbReference type="PANTHER" id="PTHR42883">
    <property type="entry name" value="GLUCOSE-1-PHOSPHATE THYMIDYLTRANSFERASE"/>
    <property type="match status" value="1"/>
</dbReference>
<accession>A0AAD9KCK4</accession>
<keyword evidence="3" id="KW-1185">Reference proteome</keyword>
<dbReference type="Proteomes" id="UP001208570">
    <property type="component" value="Unassembled WGS sequence"/>
</dbReference>
<dbReference type="InterPro" id="IPR029044">
    <property type="entry name" value="Nucleotide-diphossugar_trans"/>
</dbReference>
<organism evidence="2 3">
    <name type="scientific">Paralvinella palmiformis</name>
    <dbReference type="NCBI Taxonomy" id="53620"/>
    <lineage>
        <taxon>Eukaryota</taxon>
        <taxon>Metazoa</taxon>
        <taxon>Spiralia</taxon>
        <taxon>Lophotrochozoa</taxon>
        <taxon>Annelida</taxon>
        <taxon>Polychaeta</taxon>
        <taxon>Sedentaria</taxon>
        <taxon>Canalipalpata</taxon>
        <taxon>Terebellida</taxon>
        <taxon>Terebelliformia</taxon>
        <taxon>Alvinellidae</taxon>
        <taxon>Paralvinella</taxon>
    </lineage>
</organism>
<dbReference type="PANTHER" id="PTHR42883:SF2">
    <property type="entry name" value="THYMIDYLYLTRANSFERASE"/>
    <property type="match status" value="1"/>
</dbReference>
<name>A0AAD9KCK4_9ANNE</name>
<comment type="caution">
    <text evidence="2">The sequence shown here is derived from an EMBL/GenBank/DDBJ whole genome shotgun (WGS) entry which is preliminary data.</text>
</comment>
<dbReference type="Gene3D" id="3.90.550.10">
    <property type="entry name" value="Spore Coat Polysaccharide Biosynthesis Protein SpsA, Chain A"/>
    <property type="match status" value="1"/>
</dbReference>
<protein>
    <recommendedName>
        <fullName evidence="1">Nucleotidyl transferase domain-containing protein</fullName>
    </recommendedName>
</protein>
<evidence type="ECO:0000313" key="3">
    <source>
        <dbReference type="Proteomes" id="UP001208570"/>
    </source>
</evidence>